<dbReference type="AlphaFoldDB" id="A0A674JQ88"/>
<feature type="region of interest" description="Disordered" evidence="1">
    <location>
        <begin position="58"/>
        <end position="78"/>
    </location>
</feature>
<proteinExistence type="predicted"/>
<dbReference type="InParanoid" id="A0A674JQ88"/>
<evidence type="ECO:0000256" key="1">
    <source>
        <dbReference type="SAM" id="MobiDB-lite"/>
    </source>
</evidence>
<dbReference type="Proteomes" id="UP000472274">
    <property type="component" value="Unplaced"/>
</dbReference>
<keyword evidence="3" id="KW-1185">Reference proteome</keyword>
<sequence length="191" mass="20244">MATAPSGPRRIRTNPFSSSSSSFCSKAEGRASASLCCCCCCGGELACPSPSPCPHTSPTPPDTSLTVPSHLASPRPQPWCPPPFPAGLTRSVSTSRRVWLSCFSSSAILAIDSFSASWSFSVSCKRSHTSHWPNTGTAGTKATSPPVPELGGARGMEEQPWNPSPLSGHRDTLSTWQRFPAHTQISSCRRP</sequence>
<dbReference type="GeneTree" id="ENSGT01020000230794"/>
<reference evidence="2" key="2">
    <citation type="submission" date="2025-09" db="UniProtKB">
        <authorList>
            <consortium name="Ensembl"/>
        </authorList>
    </citation>
    <scope>IDENTIFICATION</scope>
</reference>
<evidence type="ECO:0000313" key="2">
    <source>
        <dbReference type="Ensembl" id="ENSTMTP00000023936.1"/>
    </source>
</evidence>
<protein>
    <submittedName>
        <fullName evidence="2">Uncharacterized protein</fullName>
    </submittedName>
</protein>
<name>A0A674JQ88_9SAUR</name>
<organism evidence="2 3">
    <name type="scientific">Terrapene triunguis</name>
    <name type="common">Three-toed box turtle</name>
    <dbReference type="NCBI Taxonomy" id="2587831"/>
    <lineage>
        <taxon>Eukaryota</taxon>
        <taxon>Metazoa</taxon>
        <taxon>Chordata</taxon>
        <taxon>Craniata</taxon>
        <taxon>Vertebrata</taxon>
        <taxon>Euteleostomi</taxon>
        <taxon>Archelosauria</taxon>
        <taxon>Testudinata</taxon>
        <taxon>Testudines</taxon>
        <taxon>Cryptodira</taxon>
        <taxon>Durocryptodira</taxon>
        <taxon>Testudinoidea</taxon>
        <taxon>Emydidae</taxon>
        <taxon>Terrapene</taxon>
    </lineage>
</organism>
<reference evidence="2" key="1">
    <citation type="submission" date="2025-08" db="UniProtKB">
        <authorList>
            <consortium name="Ensembl"/>
        </authorList>
    </citation>
    <scope>IDENTIFICATION</scope>
</reference>
<dbReference type="Ensembl" id="ENSTMTT00000024779.1">
    <property type="protein sequence ID" value="ENSTMTP00000023936.1"/>
    <property type="gene ID" value="ENSTMTG00000017451.1"/>
</dbReference>
<feature type="region of interest" description="Disordered" evidence="1">
    <location>
        <begin position="1"/>
        <end position="22"/>
    </location>
</feature>
<evidence type="ECO:0000313" key="3">
    <source>
        <dbReference type="Proteomes" id="UP000472274"/>
    </source>
</evidence>
<accession>A0A674JQ88</accession>